<evidence type="ECO:0000256" key="2">
    <source>
        <dbReference type="SAM" id="Phobius"/>
    </source>
</evidence>
<keyword evidence="2" id="KW-1133">Transmembrane helix</keyword>
<protein>
    <submittedName>
        <fullName evidence="3">Tapt1 family like protein</fullName>
    </submittedName>
</protein>
<gene>
    <name evidence="3" type="ORF">ADUPG1_006627</name>
</gene>
<feature type="compositionally biased region" description="Polar residues" evidence="1">
    <location>
        <begin position="112"/>
        <end position="123"/>
    </location>
</feature>
<sequence length="398" mass="44071">MDPVQLPETISIPSEDDPPNPEQDDDFDDHDAKELSKSGTLIGLWSEDKTPKSHSDDPSSTVSHDIPIIPASGSKDPILSGDSTGEKSVVQSSLSAEITDVTSLIIPDFGSSQQPSATLEDTTSNNSSHSVSSESPMYIIPSLLVLLLHTILHTMLMQCQMTVLLICITSKSVSMVSLMISTRFKILKKVVLRRQGDRTIFQSFLADSYNRFTTLLYLVLVSTGAESWIEFLPDYIYKFLEKLCDQNSWIDPSSIYSDVVSLNDMIFLNDDAKNSEIGGNNNNTMVKNRIGSIPPGPERFFPIHEQDVWTRVAKRVGFSPVTIVTLTLYVRSNSVVSILSSLSSRPLSIVIGTIVGLCGGLVVFALMNIRKETRKEVIVPTNLKETFENLKYVERFDI</sequence>
<feature type="compositionally biased region" description="Basic and acidic residues" evidence="1">
    <location>
        <begin position="46"/>
        <end position="57"/>
    </location>
</feature>
<evidence type="ECO:0000313" key="3">
    <source>
        <dbReference type="EMBL" id="GKT32480.1"/>
    </source>
</evidence>
<keyword evidence="2" id="KW-0812">Transmembrane</keyword>
<evidence type="ECO:0000256" key="1">
    <source>
        <dbReference type="SAM" id="MobiDB-lite"/>
    </source>
</evidence>
<feature type="compositionally biased region" description="Acidic residues" evidence="1">
    <location>
        <begin position="14"/>
        <end position="29"/>
    </location>
</feature>
<organism evidence="3 4">
    <name type="scientific">Aduncisulcus paluster</name>
    <dbReference type="NCBI Taxonomy" id="2918883"/>
    <lineage>
        <taxon>Eukaryota</taxon>
        <taxon>Metamonada</taxon>
        <taxon>Carpediemonas-like organisms</taxon>
        <taxon>Aduncisulcus</taxon>
    </lineage>
</organism>
<dbReference type="Proteomes" id="UP001057375">
    <property type="component" value="Unassembled WGS sequence"/>
</dbReference>
<proteinExistence type="predicted"/>
<feature type="region of interest" description="Disordered" evidence="1">
    <location>
        <begin position="1"/>
        <end position="86"/>
    </location>
</feature>
<dbReference type="Pfam" id="PF05346">
    <property type="entry name" value="DUF747"/>
    <property type="match status" value="1"/>
</dbReference>
<keyword evidence="2" id="KW-0472">Membrane</keyword>
<accession>A0ABQ5KIX7</accession>
<feature type="transmembrane region" description="Helical" evidence="2">
    <location>
        <begin position="347"/>
        <end position="367"/>
    </location>
</feature>
<dbReference type="EMBL" id="BQXS01009994">
    <property type="protein sequence ID" value="GKT32480.1"/>
    <property type="molecule type" value="Genomic_DNA"/>
</dbReference>
<keyword evidence="4" id="KW-1185">Reference proteome</keyword>
<reference evidence="3" key="1">
    <citation type="submission" date="2022-03" db="EMBL/GenBank/DDBJ databases">
        <title>Draft genome sequence of Aduncisulcus paluster, a free-living microaerophilic Fornicata.</title>
        <authorList>
            <person name="Yuyama I."/>
            <person name="Kume K."/>
            <person name="Tamura T."/>
            <person name="Inagaki Y."/>
            <person name="Hashimoto T."/>
        </authorList>
    </citation>
    <scope>NUCLEOTIDE SEQUENCE</scope>
    <source>
        <strain evidence="3">NY0171</strain>
    </source>
</reference>
<feature type="region of interest" description="Disordered" evidence="1">
    <location>
        <begin position="112"/>
        <end position="132"/>
    </location>
</feature>
<dbReference type="InterPro" id="IPR008010">
    <property type="entry name" value="Tatp1"/>
</dbReference>
<comment type="caution">
    <text evidence="3">The sequence shown here is derived from an EMBL/GenBank/DDBJ whole genome shotgun (WGS) entry which is preliminary data.</text>
</comment>
<name>A0ABQ5KIX7_9EUKA</name>
<evidence type="ECO:0000313" key="4">
    <source>
        <dbReference type="Proteomes" id="UP001057375"/>
    </source>
</evidence>